<evidence type="ECO:0000313" key="2">
    <source>
        <dbReference type="Proteomes" id="UP000696931"/>
    </source>
</evidence>
<dbReference type="Proteomes" id="UP000696931">
    <property type="component" value="Unassembled WGS sequence"/>
</dbReference>
<organism evidence="1 2">
    <name type="scientific">Eiseniibacteriota bacterium</name>
    <dbReference type="NCBI Taxonomy" id="2212470"/>
    <lineage>
        <taxon>Bacteria</taxon>
        <taxon>Candidatus Eiseniibacteriota</taxon>
    </lineage>
</organism>
<dbReference type="AlphaFoldDB" id="A0A933SA45"/>
<reference evidence="1" key="1">
    <citation type="submission" date="2020-07" db="EMBL/GenBank/DDBJ databases">
        <title>Huge and variable diversity of episymbiotic CPR bacteria and DPANN archaea in groundwater ecosystems.</title>
        <authorList>
            <person name="He C.Y."/>
            <person name="Keren R."/>
            <person name="Whittaker M."/>
            <person name="Farag I.F."/>
            <person name="Doudna J."/>
            <person name="Cate J.H.D."/>
            <person name="Banfield J.F."/>
        </authorList>
    </citation>
    <scope>NUCLEOTIDE SEQUENCE</scope>
    <source>
        <strain evidence="1">NC_groundwater_1813_Pr3_B-0.1um_71_17</strain>
    </source>
</reference>
<proteinExistence type="predicted"/>
<evidence type="ECO:0000313" key="1">
    <source>
        <dbReference type="EMBL" id="MBI5167895.1"/>
    </source>
</evidence>
<gene>
    <name evidence="1" type="ORF">HZA61_00260</name>
</gene>
<accession>A0A933SA45</accession>
<comment type="caution">
    <text evidence="1">The sequence shown here is derived from an EMBL/GenBank/DDBJ whole genome shotgun (WGS) entry which is preliminary data.</text>
</comment>
<name>A0A933SA45_UNCEI</name>
<dbReference type="EMBL" id="JACRIW010000004">
    <property type="protein sequence ID" value="MBI5167895.1"/>
    <property type="molecule type" value="Genomic_DNA"/>
</dbReference>
<feature type="non-terminal residue" evidence="1">
    <location>
        <position position="1"/>
    </location>
</feature>
<protein>
    <submittedName>
        <fullName evidence="1">Uncharacterized protein</fullName>
    </submittedName>
</protein>
<sequence length="105" mass="11761">ALAAVTLKFHPESEGDALQLYGALVERMRLAHGPWTEQIAPGRPVLREWVGRERRLVARDELTAATLWVSPAEDAAAVQLDADRYVWVRFESRAWAIAHADTSAR</sequence>